<name>A0A448V818_BARVI</name>
<dbReference type="EMBL" id="LR134529">
    <property type="protein sequence ID" value="VEJ45859.1"/>
    <property type="molecule type" value="Genomic_DNA"/>
</dbReference>
<dbReference type="AlphaFoldDB" id="A0A448V818"/>
<reference evidence="1 2" key="1">
    <citation type="submission" date="2018-12" db="EMBL/GenBank/DDBJ databases">
        <authorList>
            <consortium name="Pathogen Informatics"/>
        </authorList>
    </citation>
    <scope>NUCLEOTIDE SEQUENCE [LARGE SCALE GENOMIC DNA]</scope>
    <source>
        <strain evidence="1 2">NCTC12905</strain>
    </source>
</reference>
<organism evidence="1 2">
    <name type="scientific">Bartonella vinsonii</name>
    <name type="common">Rochalimaea vinsonii</name>
    <dbReference type="NCBI Taxonomy" id="33047"/>
    <lineage>
        <taxon>Bacteria</taxon>
        <taxon>Pseudomonadati</taxon>
        <taxon>Pseudomonadota</taxon>
        <taxon>Alphaproteobacteria</taxon>
        <taxon>Hyphomicrobiales</taxon>
        <taxon>Bartonellaceae</taxon>
        <taxon>Bartonella</taxon>
    </lineage>
</organism>
<protein>
    <submittedName>
        <fullName evidence="1">Uncharacterized protein</fullName>
    </submittedName>
</protein>
<accession>A0A448V818</accession>
<dbReference type="Proteomes" id="UP000274201">
    <property type="component" value="Chromosome"/>
</dbReference>
<sequence length="99" mass="10758">MGISVAGEQSFAFLRDVNIKTRAHAISLLSQGEAKIEMEGGEIDFTNGIAVQIGGGGKVILEGVSIVCNVLIYNDNSSFFNLYHRPEYCKILSSQIISY</sequence>
<evidence type="ECO:0000313" key="2">
    <source>
        <dbReference type="Proteomes" id="UP000274201"/>
    </source>
</evidence>
<proteinExistence type="predicted"/>
<evidence type="ECO:0000313" key="1">
    <source>
        <dbReference type="EMBL" id="VEJ45859.1"/>
    </source>
</evidence>
<gene>
    <name evidence="1" type="ORF">NCTC12905_01537</name>
</gene>